<dbReference type="Pfam" id="PF10418">
    <property type="entry name" value="DHODB_Fe-S_bind"/>
    <property type="match status" value="1"/>
</dbReference>
<dbReference type="GO" id="GO:0006221">
    <property type="term" value="P:pyrimidine nucleotide biosynthetic process"/>
    <property type="evidence" value="ECO:0007669"/>
    <property type="project" value="InterPro"/>
</dbReference>
<dbReference type="Gene3D" id="2.10.240.10">
    <property type="entry name" value="Dihydroorotate dehydrogenase, electron transfer subunit"/>
    <property type="match status" value="1"/>
</dbReference>
<feature type="binding site" evidence="12">
    <location>
        <position position="231"/>
    </location>
    <ligand>
        <name>[2Fe-2S] cluster</name>
        <dbReference type="ChEBI" id="CHEBI:190135"/>
    </ligand>
</feature>
<name>A0A0D6Q7K5_KOMXY</name>
<dbReference type="InterPro" id="IPR017927">
    <property type="entry name" value="FAD-bd_FR_type"/>
</dbReference>
<dbReference type="SUPFAM" id="SSF52343">
    <property type="entry name" value="Ferredoxin reductase-like, C-terminal NADP-linked domain"/>
    <property type="match status" value="1"/>
</dbReference>
<keyword evidence="8 12" id="KW-0408">Iron</keyword>
<feature type="binding site" evidence="12">
    <location>
        <position position="250"/>
    </location>
    <ligand>
        <name>[2Fe-2S] cluster</name>
        <dbReference type="ChEBI" id="CHEBI:190135"/>
    </ligand>
</feature>
<evidence type="ECO:0000256" key="2">
    <source>
        <dbReference type="ARBA" id="ARBA00022448"/>
    </source>
</evidence>
<proteinExistence type="inferred from homology"/>
<dbReference type="PANTHER" id="PTHR43513">
    <property type="entry name" value="DIHYDROOROTATE DEHYDROGENASE B (NAD(+)), ELECTRON TRANSFER SUBUNIT"/>
    <property type="match status" value="1"/>
</dbReference>
<dbReference type="InterPro" id="IPR017938">
    <property type="entry name" value="Riboflavin_synthase-like_b-brl"/>
</dbReference>
<dbReference type="InterPro" id="IPR039261">
    <property type="entry name" value="FNR_nucleotide-bd"/>
</dbReference>
<evidence type="ECO:0000256" key="12">
    <source>
        <dbReference type="PIRSR" id="PIRSR006816-2"/>
    </source>
</evidence>
<dbReference type="AlphaFoldDB" id="A0A0D6Q7K5"/>
<feature type="binding site" evidence="11">
    <location>
        <begin position="79"/>
        <end position="80"/>
    </location>
    <ligand>
        <name>FAD</name>
        <dbReference type="ChEBI" id="CHEBI:57692"/>
    </ligand>
</feature>
<dbReference type="InterPro" id="IPR037117">
    <property type="entry name" value="Dihydroorotate_DH_ele_sf"/>
</dbReference>
<dbReference type="GO" id="GO:0051537">
    <property type="term" value="F:2 iron, 2 sulfur cluster binding"/>
    <property type="evidence" value="ECO:0007669"/>
    <property type="project" value="UniProtKB-KW"/>
</dbReference>
<keyword evidence="5 12" id="KW-0479">Metal-binding</keyword>
<dbReference type="PROSITE" id="PS51384">
    <property type="entry name" value="FAD_FR"/>
    <property type="match status" value="1"/>
</dbReference>
<comment type="caution">
    <text evidence="14">The sequence shown here is derived from an EMBL/GenBank/DDBJ whole genome shotgun (WGS) entry which is preliminary data.</text>
</comment>
<accession>A0A0D6Q7K5</accession>
<reference evidence="14 15" key="1">
    <citation type="submission" date="2012-11" db="EMBL/GenBank/DDBJ databases">
        <title>Whole genome sequence of Gluconacetobacter xylinus NBRC 13693.</title>
        <authorList>
            <person name="Azuma Y."/>
            <person name="Higashiura N."/>
            <person name="Hirakawa H."/>
            <person name="Matsushita K."/>
        </authorList>
    </citation>
    <scope>NUCLEOTIDE SEQUENCE [LARGE SCALE GENOMIC DNA]</scope>
    <source>
        <strain evidence="14 15">NBRC 13693</strain>
    </source>
</reference>
<evidence type="ECO:0000256" key="4">
    <source>
        <dbReference type="ARBA" id="ARBA00022714"/>
    </source>
</evidence>
<comment type="similarity">
    <text evidence="1">Belongs to the PyrK family.</text>
</comment>
<evidence type="ECO:0000256" key="7">
    <source>
        <dbReference type="ARBA" id="ARBA00022982"/>
    </source>
</evidence>
<comment type="cofactor">
    <cofactor evidence="12">
        <name>[2Fe-2S] cluster</name>
        <dbReference type="ChEBI" id="CHEBI:190135"/>
    </cofactor>
    <text evidence="12">Binds 1 [2Fe-2S] cluster per subunit.</text>
</comment>
<keyword evidence="9 12" id="KW-0411">Iron-sulfur</keyword>
<evidence type="ECO:0000256" key="3">
    <source>
        <dbReference type="ARBA" id="ARBA00022630"/>
    </source>
</evidence>
<dbReference type="CDD" id="cd06218">
    <property type="entry name" value="DHOD_e_trans"/>
    <property type="match status" value="1"/>
</dbReference>
<dbReference type="Gene3D" id="3.40.50.80">
    <property type="entry name" value="Nucleotide-binding domain of ferredoxin-NADP reductase (FNR) module"/>
    <property type="match status" value="1"/>
</dbReference>
<dbReference type="EMBL" id="BANJ01000023">
    <property type="protein sequence ID" value="GAN99532.1"/>
    <property type="molecule type" value="Genomic_DNA"/>
</dbReference>
<feature type="binding site" evidence="12">
    <location>
        <position position="234"/>
    </location>
    <ligand>
        <name>[2Fe-2S] cluster</name>
        <dbReference type="ChEBI" id="CHEBI:190135"/>
    </ligand>
</feature>
<keyword evidence="6 11" id="KW-0274">FAD</keyword>
<protein>
    <submittedName>
        <fullName evidence="14">Oxidoreductase FAD-binding subunit</fullName>
    </submittedName>
</protein>
<evidence type="ECO:0000256" key="5">
    <source>
        <dbReference type="ARBA" id="ARBA00022723"/>
    </source>
</evidence>
<dbReference type="Proteomes" id="UP000032683">
    <property type="component" value="Unassembled WGS sequence"/>
</dbReference>
<gene>
    <name evidence="14" type="ORF">Gxy13693_023_004</name>
</gene>
<evidence type="ECO:0000256" key="1">
    <source>
        <dbReference type="ARBA" id="ARBA00006422"/>
    </source>
</evidence>
<dbReference type="GO" id="GO:0016491">
    <property type="term" value="F:oxidoreductase activity"/>
    <property type="evidence" value="ECO:0007669"/>
    <property type="project" value="InterPro"/>
</dbReference>
<evidence type="ECO:0000313" key="14">
    <source>
        <dbReference type="EMBL" id="GAN99532.1"/>
    </source>
</evidence>
<evidence type="ECO:0000256" key="11">
    <source>
        <dbReference type="PIRSR" id="PIRSR006816-1"/>
    </source>
</evidence>
<evidence type="ECO:0000256" key="8">
    <source>
        <dbReference type="ARBA" id="ARBA00023004"/>
    </source>
</evidence>
<evidence type="ECO:0000256" key="6">
    <source>
        <dbReference type="ARBA" id="ARBA00022827"/>
    </source>
</evidence>
<comment type="cofactor">
    <cofactor evidence="11">
        <name>FAD</name>
        <dbReference type="ChEBI" id="CHEBI:57692"/>
    </cofactor>
    <text evidence="11">Binds 1 FAD per subunit.</text>
</comment>
<keyword evidence="2" id="KW-0813">Transport</keyword>
<evidence type="ECO:0000256" key="10">
    <source>
        <dbReference type="ARBA" id="ARBA00034078"/>
    </source>
</evidence>
<evidence type="ECO:0000259" key="13">
    <source>
        <dbReference type="PROSITE" id="PS51384"/>
    </source>
</evidence>
<feature type="binding site" evidence="12">
    <location>
        <position position="226"/>
    </location>
    <ligand>
        <name>[2Fe-2S] cluster</name>
        <dbReference type="ChEBI" id="CHEBI:190135"/>
    </ligand>
</feature>
<dbReference type="GO" id="GO:0050660">
    <property type="term" value="F:flavin adenine dinucleotide binding"/>
    <property type="evidence" value="ECO:0007669"/>
    <property type="project" value="InterPro"/>
</dbReference>
<dbReference type="InterPro" id="IPR050353">
    <property type="entry name" value="PyrK_electron_transfer"/>
</dbReference>
<dbReference type="RefSeq" id="WP_242405387.1">
    <property type="nucleotide sequence ID" value="NZ_BANJ01000023.1"/>
</dbReference>
<dbReference type="InterPro" id="IPR012165">
    <property type="entry name" value="Cyt_c3_hydrogenase_gsu"/>
</dbReference>
<sequence length="263" mass="28780">MAHDTVGTVVSNHHVNALYKHIVITCPQTRIWGEPGQFYMLTCPPGPEDRPFFRRPMSLYANGRGPDTVEFLYKITGTGTRALATLKEGESIRLLGPLGHGFTLQPDWKHLVVVGRGVGLATLAPLVKAARANNLGVTAILSSRERHMSMSQHHFVDVGARLVEVNDDDGSSAPDNVMECIRAQIQAGQCDALFTCGSKRLLGIIQHLAREYSLPGQVALEQQMACGLGMCFSCVRAMCEGQKTIHRRVCWDGPVFDALEVQS</sequence>
<dbReference type="PIRSF" id="PIRSF006816">
    <property type="entry name" value="Cyc3_hyd_g"/>
    <property type="match status" value="1"/>
</dbReference>
<keyword evidence="7" id="KW-0249">Electron transport</keyword>
<keyword evidence="3 11" id="KW-0285">Flavoprotein</keyword>
<keyword evidence="4 12" id="KW-0001">2Fe-2S</keyword>
<organism evidence="14 15">
    <name type="scientific">Komagataeibacter xylinus NBRC 13693</name>
    <dbReference type="NCBI Taxonomy" id="1234668"/>
    <lineage>
        <taxon>Bacteria</taxon>
        <taxon>Pseudomonadati</taxon>
        <taxon>Pseudomonadota</taxon>
        <taxon>Alphaproteobacteria</taxon>
        <taxon>Acetobacterales</taxon>
        <taxon>Acetobacteraceae</taxon>
        <taxon>Komagataeibacter</taxon>
    </lineage>
</organism>
<comment type="cofactor">
    <cofactor evidence="10">
        <name>[2Fe-2S] cluster</name>
        <dbReference type="ChEBI" id="CHEBI:190135"/>
    </cofactor>
</comment>
<dbReference type="SUPFAM" id="SSF63380">
    <property type="entry name" value="Riboflavin synthase domain-like"/>
    <property type="match status" value="1"/>
</dbReference>
<evidence type="ECO:0000313" key="15">
    <source>
        <dbReference type="Proteomes" id="UP000032683"/>
    </source>
</evidence>
<dbReference type="PANTHER" id="PTHR43513:SF3">
    <property type="entry name" value="DIHYDROOROTATE DEHYDROGENASE B (NAD(+)), ELECTRON TRANSFER SUBUNIT-RELATED"/>
    <property type="match status" value="1"/>
</dbReference>
<evidence type="ECO:0000256" key="9">
    <source>
        <dbReference type="ARBA" id="ARBA00023014"/>
    </source>
</evidence>
<dbReference type="InterPro" id="IPR019480">
    <property type="entry name" value="Dihydroorotate_DH_Fe-S-bd"/>
</dbReference>
<dbReference type="Gene3D" id="2.40.30.10">
    <property type="entry name" value="Translation factors"/>
    <property type="match status" value="1"/>
</dbReference>
<feature type="binding site" evidence="11">
    <location>
        <begin position="55"/>
        <end position="58"/>
    </location>
    <ligand>
        <name>FAD</name>
        <dbReference type="ChEBI" id="CHEBI:57692"/>
    </ligand>
</feature>
<dbReference type="GO" id="GO:0046872">
    <property type="term" value="F:metal ion binding"/>
    <property type="evidence" value="ECO:0007669"/>
    <property type="project" value="UniProtKB-KW"/>
</dbReference>
<feature type="domain" description="FAD-binding FR-type" evidence="13">
    <location>
        <begin position="2"/>
        <end position="104"/>
    </location>
</feature>